<evidence type="ECO:0000313" key="2">
    <source>
        <dbReference type="Proteomes" id="UP000050794"/>
    </source>
</evidence>
<sequence>MSAEAEGPCRCTRYKQSNLLKTVDAMDSAIAKIERTWNREIFKFSQRMATSSANMFYVVDKFAEARDMICKEVESKAVERAGKDDLAAKQANGTSSANDESEVDVLNDKDTAGSLELKDQCNEMRSGPKEPNAQQKWRNVTYARASLICAEFHRVVIAPLFDYVLNDQSGLHFAYQALQ</sequence>
<dbReference type="AlphaFoldDB" id="A0A183V8I8"/>
<proteinExistence type="predicted"/>
<evidence type="ECO:0000313" key="1">
    <source>
        <dbReference type="EMBL" id="VDM48379.1"/>
    </source>
</evidence>
<dbReference type="EMBL" id="UYWY01024117">
    <property type="protein sequence ID" value="VDM48379.1"/>
    <property type="molecule type" value="Genomic_DNA"/>
</dbReference>
<dbReference type="WBParaSite" id="TCNE_0001705901-mRNA-1">
    <property type="protein sequence ID" value="TCNE_0001705901-mRNA-1"/>
    <property type="gene ID" value="TCNE_0001705901"/>
</dbReference>
<organism evidence="2 3">
    <name type="scientific">Toxocara canis</name>
    <name type="common">Canine roundworm</name>
    <dbReference type="NCBI Taxonomy" id="6265"/>
    <lineage>
        <taxon>Eukaryota</taxon>
        <taxon>Metazoa</taxon>
        <taxon>Ecdysozoa</taxon>
        <taxon>Nematoda</taxon>
        <taxon>Chromadorea</taxon>
        <taxon>Rhabditida</taxon>
        <taxon>Spirurina</taxon>
        <taxon>Ascaridomorpha</taxon>
        <taxon>Ascaridoidea</taxon>
        <taxon>Toxocaridae</taxon>
        <taxon>Toxocara</taxon>
    </lineage>
</organism>
<reference evidence="1 2" key="2">
    <citation type="submission" date="2018-11" db="EMBL/GenBank/DDBJ databases">
        <authorList>
            <consortium name="Pathogen Informatics"/>
        </authorList>
    </citation>
    <scope>NUCLEOTIDE SEQUENCE [LARGE SCALE GENOMIC DNA]</scope>
</reference>
<protein>
    <submittedName>
        <fullName evidence="3">DHC_N1 domain-containing protein</fullName>
    </submittedName>
</protein>
<keyword evidence="2" id="KW-1185">Reference proteome</keyword>
<reference evidence="3" key="1">
    <citation type="submission" date="2016-06" db="UniProtKB">
        <authorList>
            <consortium name="WormBaseParasite"/>
        </authorList>
    </citation>
    <scope>IDENTIFICATION</scope>
</reference>
<accession>A0A183V8I8</accession>
<evidence type="ECO:0000313" key="3">
    <source>
        <dbReference type="WBParaSite" id="TCNE_0001705901-mRNA-1"/>
    </source>
</evidence>
<gene>
    <name evidence="1" type="ORF">TCNE_LOCUS17058</name>
</gene>
<name>A0A183V8I8_TOXCA</name>
<dbReference type="Proteomes" id="UP000050794">
    <property type="component" value="Unassembled WGS sequence"/>
</dbReference>